<name>A0A2A6LW72_RHIFR</name>
<dbReference type="InterPro" id="IPR027417">
    <property type="entry name" value="P-loop_NTPase"/>
</dbReference>
<keyword evidence="3" id="KW-0347">Helicase</keyword>
<dbReference type="AlphaFoldDB" id="A0A2A6LW72"/>
<accession>A0A2A6LW72</accession>
<dbReference type="CDD" id="cd17934">
    <property type="entry name" value="DEXXQc_Upf1-like"/>
    <property type="match status" value="1"/>
</dbReference>
<dbReference type="Proteomes" id="UP000220353">
    <property type="component" value="Unassembled WGS sequence"/>
</dbReference>
<dbReference type="Pfam" id="PF13087">
    <property type="entry name" value="AAA_12"/>
    <property type="match status" value="1"/>
</dbReference>
<evidence type="ECO:0000256" key="2">
    <source>
        <dbReference type="ARBA" id="ARBA00022801"/>
    </source>
</evidence>
<organism evidence="7 8">
    <name type="scientific">Rhizobium fredii</name>
    <name type="common">Sinorhizobium fredii</name>
    <dbReference type="NCBI Taxonomy" id="380"/>
    <lineage>
        <taxon>Bacteria</taxon>
        <taxon>Pseudomonadati</taxon>
        <taxon>Pseudomonadota</taxon>
        <taxon>Alphaproteobacteria</taxon>
        <taxon>Hyphomicrobiales</taxon>
        <taxon>Rhizobiaceae</taxon>
        <taxon>Sinorhizobium/Ensifer group</taxon>
        <taxon>Sinorhizobium</taxon>
    </lineage>
</organism>
<dbReference type="CDD" id="cd18808">
    <property type="entry name" value="SF1_C_Upf1"/>
    <property type="match status" value="1"/>
</dbReference>
<sequence length="1133" mass="125427">MQRIGPELILSAYDLVGHLNCRHLTALDLQVAEGALAKPARWDPLLEILQERGLRHEEDFLQHLKQRGLEATAIAGIEVNKDTVGATLAAMRSGSPIIVQAALRDGRWIGRADVLRRVERPSDLGPWSYEIIDTKLARETKGGTVLQLSLYAELLGAMQGIAPEFVHVVVPWSDFVPQTFRVPDYAAFFRKARRATEEATTSGPGDNYPEPAEHCDICRWAERCQTRRREDDHLCLVASISKTQINELRSHAITTTKAFSDLPSPMPWKPDRGSPASFEKAKGQARIQVLAREAGELRYEMLDVIPGTGLCRLPEPSAGDIFFDIEGDPFIGEHGLEYLFGYHYLGEAGGIVRVADWAFDRSSEKAVFEKFMDFVTERRKQFPDFHIYHYAPYEPGTLKRLMGRYATRESEVDNLLRGNVLVDLYSVVRNAVRASVESYSIKRLEGFYGFSRSTPLREANVALSALQVALELNDARSVSDEIKAVVAAYNDDDCRSTEALRDWLERLRADAIALGAAIERPQPAQEEPDDGVSERQARVAELVERLTRDVPADVEERTPAEHGRWILAHCLDWHRREAKAGWWEYFRLSDLTAEELLDEKAGIGGLRFVERVELTKGGVPTDRYQFDPQDTDIRDDDDLRAAGGDSFGKVVAISQDGRTIEVKKYRKTADLHPEGIFSHTLIPTPEQEKSLFRLGEYVANHGMEGSGGFHAARDLLMRHPPRVAGPLHAGNEVTLTCAVRIVPLLQCGVFPIQGPPGTGKSFTAAHMICTLVRQGKRVGITANSHKVIRNLIDKTIEVANERGVIVPAGQKLSSKAEDTDGIRFYSENADAVTAIASGEVLLMGGTSFFWAREAAMDSVDVLFVDEAAQMSLANVLAVSQAGPTLVLLGDPQQLEQPTQGSHPDGTGVSALDHLLCGQKTISPDQGLFLEETWRLHPDITAFNSELFYEGKLESEEDCRLQTTTSAGPFNGTGLRYVPVAHSGNQSRSLEEAEAVGRIVDSLLGSGMHWTDRKGISRLLELKDIIIIAPYNAQVFEIQKRIPGAHVGTVDKFQGQEAPIAIYSMATSSHADAPRGMEFLYSANRLNVAISRAKCMAILVASPQMFEAECRTPRQMQLANAFCRYLEMAQVVGL</sequence>
<dbReference type="Pfam" id="PF13604">
    <property type="entry name" value="AAA_30"/>
    <property type="match status" value="1"/>
</dbReference>
<dbReference type="InterPro" id="IPR038720">
    <property type="entry name" value="YprB_RNase_H-like_dom"/>
</dbReference>
<proteinExistence type="predicted"/>
<dbReference type="InterPro" id="IPR041679">
    <property type="entry name" value="DNA2/NAM7-like_C"/>
</dbReference>
<dbReference type="NCBIfam" id="TIGR03491">
    <property type="entry name" value="TM0106 family RecB-like putative nuclease"/>
    <property type="match status" value="1"/>
</dbReference>
<dbReference type="PANTHER" id="PTHR43788:SF8">
    <property type="entry name" value="DNA-BINDING PROTEIN SMUBP-2"/>
    <property type="match status" value="1"/>
</dbReference>
<keyword evidence="1" id="KW-0547">Nucleotide-binding</keyword>
<dbReference type="Pfam" id="PF13482">
    <property type="entry name" value="RNase_H_2"/>
    <property type="match status" value="1"/>
</dbReference>
<dbReference type="Gene3D" id="3.40.50.300">
    <property type="entry name" value="P-loop containing nucleotide triphosphate hydrolases"/>
    <property type="match status" value="2"/>
</dbReference>
<dbReference type="PANTHER" id="PTHR43788">
    <property type="entry name" value="DNA2/NAM7 HELICASE FAMILY MEMBER"/>
    <property type="match status" value="1"/>
</dbReference>
<comment type="caution">
    <text evidence="7">The sequence shown here is derived from an EMBL/GenBank/DDBJ whole genome shotgun (WGS) entry which is preliminary data.</text>
</comment>
<evidence type="ECO:0000256" key="1">
    <source>
        <dbReference type="ARBA" id="ARBA00022741"/>
    </source>
</evidence>
<keyword evidence="2" id="KW-0378">Hydrolase</keyword>
<feature type="domain" description="DNA2/NAM7 helicase-like C-terminal" evidence="5">
    <location>
        <begin position="923"/>
        <end position="1101"/>
    </location>
</feature>
<evidence type="ECO:0000256" key="4">
    <source>
        <dbReference type="ARBA" id="ARBA00022840"/>
    </source>
</evidence>
<dbReference type="GO" id="GO:0005524">
    <property type="term" value="F:ATP binding"/>
    <property type="evidence" value="ECO:0007669"/>
    <property type="project" value="UniProtKB-KW"/>
</dbReference>
<dbReference type="InterPro" id="IPR019993">
    <property type="entry name" value="RecB_nuclease_TM0106_put"/>
</dbReference>
<dbReference type="RefSeq" id="WP_097587149.1">
    <property type="nucleotide sequence ID" value="NZ_NWTC01000012.1"/>
</dbReference>
<evidence type="ECO:0000256" key="3">
    <source>
        <dbReference type="ARBA" id="ARBA00022806"/>
    </source>
</evidence>
<dbReference type="GO" id="GO:0043139">
    <property type="term" value="F:5'-3' DNA helicase activity"/>
    <property type="evidence" value="ECO:0007669"/>
    <property type="project" value="TreeGrafter"/>
</dbReference>
<reference evidence="7 8" key="1">
    <citation type="submission" date="2017-09" db="EMBL/GenBank/DDBJ databases">
        <title>Comparative genomics of rhizobia isolated from Phaseolus vulgaris in China.</title>
        <authorList>
            <person name="Tong W."/>
        </authorList>
    </citation>
    <scope>NUCLEOTIDE SEQUENCE [LARGE SCALE GENOMIC DNA]</scope>
    <source>
        <strain evidence="7 8">PCH1</strain>
    </source>
</reference>
<dbReference type="GO" id="GO:0016787">
    <property type="term" value="F:hydrolase activity"/>
    <property type="evidence" value="ECO:0007669"/>
    <property type="project" value="UniProtKB-KW"/>
</dbReference>
<keyword evidence="4" id="KW-0067">ATP-binding</keyword>
<evidence type="ECO:0000313" key="7">
    <source>
        <dbReference type="EMBL" id="PDT46645.1"/>
    </source>
</evidence>
<evidence type="ECO:0000313" key="8">
    <source>
        <dbReference type="Proteomes" id="UP000220353"/>
    </source>
</evidence>
<dbReference type="InterPro" id="IPR050534">
    <property type="entry name" value="Coronavir_polyprotein_1ab"/>
</dbReference>
<evidence type="ECO:0000259" key="6">
    <source>
        <dbReference type="Pfam" id="PF13482"/>
    </source>
</evidence>
<gene>
    <name evidence="7" type="ORF">CO661_17190</name>
</gene>
<dbReference type="InterPro" id="IPR047187">
    <property type="entry name" value="SF1_C_Upf1"/>
</dbReference>
<evidence type="ECO:0000259" key="5">
    <source>
        <dbReference type="Pfam" id="PF13087"/>
    </source>
</evidence>
<feature type="domain" description="YprB ribonuclease H-like" evidence="6">
    <location>
        <begin position="321"/>
        <end position="504"/>
    </location>
</feature>
<protein>
    <submittedName>
        <fullName evidence="7">Nuclease</fullName>
    </submittedName>
</protein>
<dbReference type="EMBL" id="NWTC01000012">
    <property type="protein sequence ID" value="PDT46645.1"/>
    <property type="molecule type" value="Genomic_DNA"/>
</dbReference>
<dbReference type="SUPFAM" id="SSF52540">
    <property type="entry name" value="P-loop containing nucleoside triphosphate hydrolases"/>
    <property type="match status" value="1"/>
</dbReference>